<keyword evidence="5" id="KW-1185">Reference proteome</keyword>
<dbReference type="Proteomes" id="UP000024329">
    <property type="component" value="Unassembled WGS sequence"/>
</dbReference>
<reference evidence="5" key="3">
    <citation type="journal article" date="2017" name="J. Biotechnol.">
        <title>Complete genome sequence of Novosphingobium resinovorum SA1, a versatile xenobiotic-degrading bacterium capable of utilizing sulfanilic acid.</title>
        <authorList>
            <person name="Hegedus B."/>
            <person name="Kos P.B."/>
            <person name="Balint B."/>
            <person name="Maroti G."/>
            <person name="Gan H.M."/>
            <person name="Perei K."/>
            <person name="Rakhely G."/>
        </authorList>
    </citation>
    <scope>NUCLEOTIDE SEQUENCE [LARGE SCALE GENOMIC DNA]</scope>
    <source>
        <strain evidence="5">SA1</strain>
    </source>
</reference>
<name>A0A031JB91_9SPHN</name>
<keyword evidence="1" id="KW-0732">Signal</keyword>
<reference evidence="2" key="2">
    <citation type="submission" date="2016-08" db="EMBL/GenBank/DDBJ databases">
        <authorList>
            <person name="Seilhamer J.J."/>
        </authorList>
    </citation>
    <scope>NUCLEOTIDE SEQUENCE [LARGE SCALE GENOMIC DNA]</scope>
    <source>
        <strain evidence="2">SA1</strain>
    </source>
</reference>
<accession>A0A031JB91</accession>
<reference evidence="3 4" key="1">
    <citation type="submission" date="2014-03" db="EMBL/GenBank/DDBJ databases">
        <title>Whole genome sequence of Novosphingobium resinovorum KF1.</title>
        <authorList>
            <person name="Gan H.M."/>
            <person name="Gan H.Y."/>
            <person name="Chew T.H."/>
            <person name="Savka M.A."/>
        </authorList>
    </citation>
    <scope>NUCLEOTIDE SEQUENCE [LARGE SCALE GENOMIC DNA]</scope>
    <source>
        <strain evidence="3 4">KF1</strain>
    </source>
</reference>
<dbReference type="Proteomes" id="UP000094626">
    <property type="component" value="Chromosome"/>
</dbReference>
<dbReference type="EMBL" id="JFYZ01000066">
    <property type="protein sequence ID" value="EZP70498.1"/>
    <property type="molecule type" value="Genomic_DNA"/>
</dbReference>
<feature type="chain" id="PRO_5014496805" evidence="1">
    <location>
        <begin position="27"/>
        <end position="161"/>
    </location>
</feature>
<dbReference type="KEGG" id="nre:BES08_04150"/>
<evidence type="ECO:0000313" key="3">
    <source>
        <dbReference type="EMBL" id="EZP70498.1"/>
    </source>
</evidence>
<proteinExistence type="predicted"/>
<organism evidence="3 4">
    <name type="scientific">Novosphingobium resinovorum</name>
    <dbReference type="NCBI Taxonomy" id="158500"/>
    <lineage>
        <taxon>Bacteria</taxon>
        <taxon>Pseudomonadati</taxon>
        <taxon>Pseudomonadota</taxon>
        <taxon>Alphaproteobacteria</taxon>
        <taxon>Sphingomonadales</taxon>
        <taxon>Sphingomonadaceae</taxon>
        <taxon>Novosphingobium</taxon>
    </lineage>
</organism>
<sequence>MKNLFQAMSPLFLALTAGQLPALAKAAEWAVWQSEPFPFSICYPADVFQQRRVSDTGHAIALESRDSAQLIAGSIDYTRETLAEPLRIEQERLTHVALIARGENWFVVSGTRVDQALYTKAVRVGDRLIALRFRYPESLAAKYAPIVERVAECLKVPEDAY</sequence>
<dbReference type="eggNOG" id="COG0515">
    <property type="taxonomic scope" value="Bacteria"/>
</dbReference>
<evidence type="ECO:0000313" key="2">
    <source>
        <dbReference type="EMBL" id="AOR76037.1"/>
    </source>
</evidence>
<evidence type="ECO:0000256" key="1">
    <source>
        <dbReference type="SAM" id="SignalP"/>
    </source>
</evidence>
<evidence type="ECO:0000313" key="4">
    <source>
        <dbReference type="Proteomes" id="UP000024329"/>
    </source>
</evidence>
<dbReference type="AlphaFoldDB" id="A0A031JB91"/>
<dbReference type="OrthoDB" id="996425at2"/>
<dbReference type="RefSeq" id="WP_036530546.1">
    <property type="nucleotide sequence ID" value="NZ_CP017075.1"/>
</dbReference>
<dbReference type="EMBL" id="CP017075">
    <property type="protein sequence ID" value="AOR76037.1"/>
    <property type="molecule type" value="Genomic_DNA"/>
</dbReference>
<dbReference type="PATRIC" id="fig|158500.4.peg.5495"/>
<gene>
    <name evidence="2" type="ORF">BES08_04150</name>
    <name evidence="3" type="ORF">BV97_05422</name>
</gene>
<protein>
    <submittedName>
        <fullName evidence="3">Uncharacterized protein</fullName>
    </submittedName>
</protein>
<feature type="signal peptide" evidence="1">
    <location>
        <begin position="1"/>
        <end position="26"/>
    </location>
</feature>
<evidence type="ECO:0000313" key="5">
    <source>
        <dbReference type="Proteomes" id="UP000094626"/>
    </source>
</evidence>